<proteinExistence type="inferred from homology"/>
<evidence type="ECO:0000259" key="11">
    <source>
        <dbReference type="PROSITE" id="PS51671"/>
    </source>
</evidence>
<dbReference type="Pfam" id="PF19304">
    <property type="entry name" value="PGDH_inter"/>
    <property type="match status" value="1"/>
</dbReference>
<dbReference type="Gene3D" id="3.40.50.720">
    <property type="entry name" value="NAD(P)-binding Rossmann-like Domain"/>
    <property type="match status" value="2"/>
</dbReference>
<comment type="caution">
    <text evidence="12">The sequence shown here is derived from an EMBL/GenBank/DDBJ whole genome shotgun (WGS) entry which is preliminary data.</text>
</comment>
<dbReference type="InterPro" id="IPR029009">
    <property type="entry name" value="ASB_dom_sf"/>
</dbReference>
<dbReference type="InterPro" id="IPR006140">
    <property type="entry name" value="D-isomer_DH_NAD-bd"/>
</dbReference>
<evidence type="ECO:0000256" key="5">
    <source>
        <dbReference type="ARBA" id="ARBA00022605"/>
    </source>
</evidence>
<dbReference type="RefSeq" id="WP_266087235.1">
    <property type="nucleotide sequence ID" value="NZ_RKLV01000006.1"/>
</dbReference>
<evidence type="ECO:0000256" key="9">
    <source>
        <dbReference type="ARBA" id="ARBA00048731"/>
    </source>
</evidence>
<dbReference type="PANTHER" id="PTHR42789">
    <property type="entry name" value="D-ISOMER SPECIFIC 2-HYDROXYACID DEHYDROGENASE FAMILY PROTEIN (AFU_ORTHOLOGUE AFUA_6G10090)"/>
    <property type="match status" value="1"/>
</dbReference>
<dbReference type="InterPro" id="IPR036291">
    <property type="entry name" value="NAD(P)-bd_dom_sf"/>
</dbReference>
<reference evidence="12" key="1">
    <citation type="submission" date="2022-09" db="EMBL/GenBank/DDBJ databases">
        <title>Haloadaptaus new haloarchaeum isolated from saline soil.</title>
        <authorList>
            <person name="Duran-Viseras A."/>
            <person name="Sanchez-Porro C."/>
            <person name="Ventosa A."/>
        </authorList>
    </citation>
    <scope>NUCLEOTIDE SEQUENCE</scope>
    <source>
        <strain evidence="12">F3-133</strain>
    </source>
</reference>
<dbReference type="AlphaFoldDB" id="A0A9Q4C587"/>
<dbReference type="Pfam" id="PF02826">
    <property type="entry name" value="2-Hacid_dh_C"/>
    <property type="match status" value="1"/>
</dbReference>
<keyword evidence="8 10" id="KW-0718">Serine biosynthesis</keyword>
<dbReference type="Pfam" id="PF00389">
    <property type="entry name" value="2-Hacid_dh"/>
    <property type="match status" value="1"/>
</dbReference>
<evidence type="ECO:0000256" key="2">
    <source>
        <dbReference type="ARBA" id="ARBA00005854"/>
    </source>
</evidence>
<dbReference type="InterPro" id="IPR045626">
    <property type="entry name" value="PGDH_ASB_dom"/>
</dbReference>
<feature type="domain" description="ACT" evidence="11">
    <location>
        <begin position="451"/>
        <end position="523"/>
    </location>
</feature>
<evidence type="ECO:0000256" key="6">
    <source>
        <dbReference type="ARBA" id="ARBA00023002"/>
    </source>
</evidence>
<dbReference type="CDD" id="cd12173">
    <property type="entry name" value="PGDH_4"/>
    <property type="match status" value="1"/>
</dbReference>
<dbReference type="EMBL" id="RKLV01000006">
    <property type="protein sequence ID" value="MCX2819179.1"/>
    <property type="molecule type" value="Genomic_DNA"/>
</dbReference>
<comment type="similarity">
    <text evidence="2 10">Belongs to the D-isomer specific 2-hydroxyacid dehydrogenase family.</text>
</comment>
<dbReference type="InterPro" id="IPR002912">
    <property type="entry name" value="ACT_dom"/>
</dbReference>
<dbReference type="SUPFAM" id="SSF143548">
    <property type="entry name" value="Serine metabolism enzymes domain"/>
    <property type="match status" value="1"/>
</dbReference>
<evidence type="ECO:0000256" key="10">
    <source>
        <dbReference type="RuleBase" id="RU363003"/>
    </source>
</evidence>
<keyword evidence="13" id="KW-1185">Reference proteome</keyword>
<protein>
    <recommendedName>
        <fullName evidence="4 10">D-3-phosphoglycerate dehydrogenase</fullName>
        <ecNumber evidence="3 10">1.1.1.95</ecNumber>
    </recommendedName>
</protein>
<dbReference type="PROSITE" id="PS51671">
    <property type="entry name" value="ACT"/>
    <property type="match status" value="1"/>
</dbReference>
<dbReference type="CDD" id="cd04902">
    <property type="entry name" value="ACT_3PGDH-xct"/>
    <property type="match status" value="1"/>
</dbReference>
<dbReference type="InterPro" id="IPR050857">
    <property type="entry name" value="D-2-hydroxyacid_DH"/>
</dbReference>
<evidence type="ECO:0000256" key="3">
    <source>
        <dbReference type="ARBA" id="ARBA00013143"/>
    </source>
</evidence>
<dbReference type="Gene3D" id="3.30.70.260">
    <property type="match status" value="1"/>
</dbReference>
<accession>A0A9Q4C587</accession>
<evidence type="ECO:0000256" key="7">
    <source>
        <dbReference type="ARBA" id="ARBA00023027"/>
    </source>
</evidence>
<dbReference type="SUPFAM" id="SSF55021">
    <property type="entry name" value="ACT-like"/>
    <property type="match status" value="1"/>
</dbReference>
<gene>
    <name evidence="12" type="primary">serA</name>
    <name evidence="12" type="ORF">EGH25_07410</name>
</gene>
<dbReference type="InterPro" id="IPR006236">
    <property type="entry name" value="PGDH"/>
</dbReference>
<dbReference type="GO" id="GO:0006564">
    <property type="term" value="P:L-serine biosynthetic process"/>
    <property type="evidence" value="ECO:0007669"/>
    <property type="project" value="UniProtKB-UniRule"/>
</dbReference>
<dbReference type="NCBIfam" id="TIGR01327">
    <property type="entry name" value="PGDH"/>
    <property type="match status" value="1"/>
</dbReference>
<name>A0A9Q4C587_9EURY</name>
<dbReference type="FunFam" id="3.40.50.720:FF:000021">
    <property type="entry name" value="D-3-phosphoglycerate dehydrogenase"/>
    <property type="match status" value="1"/>
</dbReference>
<dbReference type="FunFam" id="3.30.70.260:FF:000008">
    <property type="entry name" value="D-3-phosphoglycerate dehydrogenase, chloroplastic"/>
    <property type="match status" value="1"/>
</dbReference>
<dbReference type="Gene3D" id="3.30.1330.90">
    <property type="entry name" value="D-3-phosphoglycerate dehydrogenase, domain 3"/>
    <property type="match status" value="1"/>
</dbReference>
<evidence type="ECO:0000256" key="8">
    <source>
        <dbReference type="ARBA" id="ARBA00023299"/>
    </source>
</evidence>
<dbReference type="Pfam" id="PF01842">
    <property type="entry name" value="ACT"/>
    <property type="match status" value="1"/>
</dbReference>
<dbReference type="FunFam" id="3.30.1330.90:FF:000003">
    <property type="entry name" value="D-3-phosphoglycerate dehydrogenase"/>
    <property type="match status" value="1"/>
</dbReference>
<dbReference type="InterPro" id="IPR006139">
    <property type="entry name" value="D-isomer_2_OHA_DH_cat_dom"/>
</dbReference>
<comment type="catalytic activity">
    <reaction evidence="9 10">
        <text>(2R)-3-phosphoglycerate + NAD(+) = 3-phosphooxypyruvate + NADH + H(+)</text>
        <dbReference type="Rhea" id="RHEA:12641"/>
        <dbReference type="ChEBI" id="CHEBI:15378"/>
        <dbReference type="ChEBI" id="CHEBI:18110"/>
        <dbReference type="ChEBI" id="CHEBI:57540"/>
        <dbReference type="ChEBI" id="CHEBI:57945"/>
        <dbReference type="ChEBI" id="CHEBI:58272"/>
        <dbReference type="EC" id="1.1.1.95"/>
    </reaction>
</comment>
<sequence length="523" mass="55971">MPKVLVSDPIDDEGLERLRDAGYVVEVKTELSEDELVEVIGGYEAIVVRSGTEMNDRVIDAAEDLEIIGRAGVGVDNIDIEAATRKGIIVANAPQGNTVAAAEHAIALLLSMSRNIPQANASLKRGEWRKSDFVGVEAKGKTLGVFGLGRIGGEVAKRADALGMDVVAYDPFVSQNRADELGAELAEFDDVVERAEFVSVHTPLTDDTEHMISDDEFAAMDDDVRLVHASRGGVVDESATARAVREDEIAGAAFDVFGQEPPAEDNPLLHEDDVIVTPHLGASTESAQLNVAETIAEQVIAVLEGGVAETALNAPNVADEELQPYLELAETLGRLVVQIGESNVNEIEVEYAGEIADKGVEPLTVAVQKGFLEPILDDPVNYVNAPTMTEDRGVRVTESKTGHTEDFVSLITVRTQDGEEHEVAGTLFGRTDPTIVLVDGYRVDAPPYGHALIVHNEDKPGMIGRVGSLLGDHGINIAGMHNGREKIGGEAIMVLNVDDEVPRDVRNELTDVEGIVSAKYVSL</sequence>
<dbReference type="GO" id="GO:0004617">
    <property type="term" value="F:phosphoglycerate dehydrogenase activity"/>
    <property type="evidence" value="ECO:0007669"/>
    <property type="project" value="UniProtKB-UniRule"/>
</dbReference>
<dbReference type="PROSITE" id="PS00065">
    <property type="entry name" value="D_2_HYDROXYACID_DH_1"/>
    <property type="match status" value="1"/>
</dbReference>
<comment type="pathway">
    <text evidence="1 10">Amino-acid biosynthesis; L-serine biosynthesis; L-serine from 3-phospho-D-glycerate: step 1/3.</text>
</comment>
<dbReference type="Proteomes" id="UP001149411">
    <property type="component" value="Unassembled WGS sequence"/>
</dbReference>
<evidence type="ECO:0000313" key="13">
    <source>
        <dbReference type="Proteomes" id="UP001149411"/>
    </source>
</evidence>
<dbReference type="SUPFAM" id="SSF51735">
    <property type="entry name" value="NAD(P)-binding Rossmann-fold domains"/>
    <property type="match status" value="1"/>
</dbReference>
<keyword evidence="7 10" id="KW-0520">NAD</keyword>
<dbReference type="GO" id="GO:0051287">
    <property type="term" value="F:NAD binding"/>
    <property type="evidence" value="ECO:0007669"/>
    <property type="project" value="UniProtKB-UniRule"/>
</dbReference>
<evidence type="ECO:0000313" key="12">
    <source>
        <dbReference type="EMBL" id="MCX2819179.1"/>
    </source>
</evidence>
<keyword evidence="5 10" id="KW-0028">Amino-acid biosynthesis</keyword>
<dbReference type="InterPro" id="IPR029752">
    <property type="entry name" value="D-isomer_DH_CS1"/>
</dbReference>
<organism evidence="12 13">
    <name type="scientific">Halorutilus salinus</name>
    <dbReference type="NCBI Taxonomy" id="2487751"/>
    <lineage>
        <taxon>Archaea</taxon>
        <taxon>Methanobacteriati</taxon>
        <taxon>Methanobacteriota</taxon>
        <taxon>Stenosarchaea group</taxon>
        <taxon>Halobacteria</taxon>
        <taxon>Halorutilales</taxon>
        <taxon>Halorutilaceae</taxon>
        <taxon>Halorutilus</taxon>
    </lineage>
</organism>
<evidence type="ECO:0000256" key="4">
    <source>
        <dbReference type="ARBA" id="ARBA00021582"/>
    </source>
</evidence>
<dbReference type="InterPro" id="IPR045865">
    <property type="entry name" value="ACT-like_dom_sf"/>
</dbReference>
<dbReference type="PANTHER" id="PTHR42789:SF1">
    <property type="entry name" value="D-ISOMER SPECIFIC 2-HYDROXYACID DEHYDROGENASE FAMILY PROTEIN (AFU_ORTHOLOGUE AFUA_6G10090)"/>
    <property type="match status" value="1"/>
</dbReference>
<dbReference type="SUPFAM" id="SSF52283">
    <property type="entry name" value="Formate/glycerate dehydrogenase catalytic domain-like"/>
    <property type="match status" value="1"/>
</dbReference>
<evidence type="ECO:0000256" key="1">
    <source>
        <dbReference type="ARBA" id="ARBA00005216"/>
    </source>
</evidence>
<keyword evidence="6 10" id="KW-0560">Oxidoreductase</keyword>
<dbReference type="EC" id="1.1.1.95" evidence="3 10"/>